<reference evidence="9 10" key="1">
    <citation type="journal article" date="2021" name="Nat. Commun.">
        <title>Genetic determinants of endophytism in the Arabidopsis root mycobiome.</title>
        <authorList>
            <person name="Mesny F."/>
            <person name="Miyauchi S."/>
            <person name="Thiergart T."/>
            <person name="Pickel B."/>
            <person name="Atanasova L."/>
            <person name="Karlsson M."/>
            <person name="Huettel B."/>
            <person name="Barry K.W."/>
            <person name="Haridas S."/>
            <person name="Chen C."/>
            <person name="Bauer D."/>
            <person name="Andreopoulos W."/>
            <person name="Pangilinan J."/>
            <person name="LaButti K."/>
            <person name="Riley R."/>
            <person name="Lipzen A."/>
            <person name="Clum A."/>
            <person name="Drula E."/>
            <person name="Henrissat B."/>
            <person name="Kohler A."/>
            <person name="Grigoriev I.V."/>
            <person name="Martin F.M."/>
            <person name="Hacquard S."/>
        </authorList>
    </citation>
    <scope>NUCLEOTIDE SEQUENCE [LARGE SCALE GENOMIC DNA]</scope>
    <source>
        <strain evidence="9 10">MPI-CAGE-CH-0241</strain>
    </source>
</reference>
<dbReference type="Gene3D" id="1.50.10.150">
    <property type="entry name" value="Voltage-dependent anion channel"/>
    <property type="match status" value="1"/>
</dbReference>
<evidence type="ECO:0000313" key="10">
    <source>
        <dbReference type="Proteomes" id="UP000777438"/>
    </source>
</evidence>
<organism evidence="9 10">
    <name type="scientific">Thelonectria olida</name>
    <dbReference type="NCBI Taxonomy" id="1576542"/>
    <lineage>
        <taxon>Eukaryota</taxon>
        <taxon>Fungi</taxon>
        <taxon>Dikarya</taxon>
        <taxon>Ascomycota</taxon>
        <taxon>Pezizomycotina</taxon>
        <taxon>Sordariomycetes</taxon>
        <taxon>Hypocreomycetidae</taxon>
        <taxon>Hypocreales</taxon>
        <taxon>Nectriaceae</taxon>
        <taxon>Thelonectria</taxon>
    </lineage>
</organism>
<proteinExistence type="inferred from homology"/>
<evidence type="ECO:0000256" key="5">
    <source>
        <dbReference type="ARBA" id="ARBA00022692"/>
    </source>
</evidence>
<name>A0A9P9AXS6_9HYPO</name>
<dbReference type="GO" id="GO:0000319">
    <property type="term" value="F:sulfite transmembrane transporter activity"/>
    <property type="evidence" value="ECO:0007669"/>
    <property type="project" value="TreeGrafter"/>
</dbReference>
<dbReference type="InterPro" id="IPR038665">
    <property type="entry name" value="Voltage-dep_anion_channel_sf"/>
</dbReference>
<dbReference type="GO" id="GO:0005886">
    <property type="term" value="C:plasma membrane"/>
    <property type="evidence" value="ECO:0007669"/>
    <property type="project" value="UniProtKB-SubCell"/>
</dbReference>
<keyword evidence="10" id="KW-1185">Reference proteome</keyword>
<feature type="transmembrane region" description="Helical" evidence="8">
    <location>
        <begin position="302"/>
        <end position="326"/>
    </location>
</feature>
<comment type="similarity">
    <text evidence="2">Belongs to the tellurite-resistance/dicarboxylate transporter (TDT) family.</text>
</comment>
<dbReference type="OrthoDB" id="1099at2759"/>
<dbReference type="InterPro" id="IPR004695">
    <property type="entry name" value="SLAC1/Mae1/Ssu1/TehA"/>
</dbReference>
<feature type="transmembrane region" description="Helical" evidence="8">
    <location>
        <begin position="179"/>
        <end position="198"/>
    </location>
</feature>
<keyword evidence="6 8" id="KW-1133">Transmembrane helix</keyword>
<feature type="transmembrane region" description="Helical" evidence="8">
    <location>
        <begin position="154"/>
        <end position="173"/>
    </location>
</feature>
<evidence type="ECO:0000256" key="4">
    <source>
        <dbReference type="ARBA" id="ARBA00022475"/>
    </source>
</evidence>
<dbReference type="AlphaFoldDB" id="A0A9P9AXS6"/>
<dbReference type="Proteomes" id="UP000777438">
    <property type="component" value="Unassembled WGS sequence"/>
</dbReference>
<evidence type="ECO:0000256" key="7">
    <source>
        <dbReference type="ARBA" id="ARBA00023136"/>
    </source>
</evidence>
<gene>
    <name evidence="9" type="ORF">B0T10DRAFT_525483</name>
</gene>
<dbReference type="PANTHER" id="PTHR31686">
    <property type="match status" value="1"/>
</dbReference>
<feature type="transmembrane region" description="Helical" evidence="8">
    <location>
        <begin position="55"/>
        <end position="80"/>
    </location>
</feature>
<dbReference type="EMBL" id="JAGPYM010000002">
    <property type="protein sequence ID" value="KAH6898070.1"/>
    <property type="molecule type" value="Genomic_DNA"/>
</dbReference>
<keyword evidence="3" id="KW-0813">Transport</keyword>
<comment type="caution">
    <text evidence="9">The sequence shown here is derived from an EMBL/GenBank/DDBJ whole genome shotgun (WGS) entry which is preliminary data.</text>
</comment>
<feature type="transmembrane region" description="Helical" evidence="8">
    <location>
        <begin position="27"/>
        <end position="49"/>
    </location>
</feature>
<evidence type="ECO:0000313" key="9">
    <source>
        <dbReference type="EMBL" id="KAH6898070.1"/>
    </source>
</evidence>
<dbReference type="InterPro" id="IPR051629">
    <property type="entry name" value="Sulfite_efflux_TDT"/>
</dbReference>
<comment type="subcellular location">
    <subcellularLocation>
        <location evidence="1">Cell membrane</location>
        <topology evidence="1">Multi-pass membrane protein</topology>
    </subcellularLocation>
</comment>
<accession>A0A9P9AXS6</accession>
<evidence type="ECO:0000256" key="8">
    <source>
        <dbReference type="SAM" id="Phobius"/>
    </source>
</evidence>
<feature type="transmembrane region" description="Helical" evidence="8">
    <location>
        <begin position="87"/>
        <end position="111"/>
    </location>
</feature>
<evidence type="ECO:0000256" key="6">
    <source>
        <dbReference type="ARBA" id="ARBA00022989"/>
    </source>
</evidence>
<dbReference type="Pfam" id="PF03595">
    <property type="entry name" value="SLAC1"/>
    <property type="match status" value="1"/>
</dbReference>
<sequence length="350" mass="37659">MSQQHVDLATYGHDTGWRRVIHSFTPAWFSVSMGTGITSILLFSLPYNIIFSLNVLYFVTFLSIGTLQYLLCPASFSVMIRDPTQSLFLGTFPIALATIVDMICLVCVPSWGHGAAYLALGLWMLDAALSVLITITVPMIVLKLANRITREKEPSLNAITGAWILPVVSPVILAATGGLLHSLGIWLPLPMMAVTIYLQRLLLHKLPPKAAITSVCIPLGPLGQGGHGIQKPGEVSRAAFTETHALSDLAGEVFYAAGFLAAPLMWACCDFHSIWAGGGTHLPLGVYAACTVQLGRELPSTVFNILGTVFSLCVLIIFIIVSFLTWKGVFTGSVFVTPGLKEVSPKESSD</sequence>
<evidence type="ECO:0000256" key="2">
    <source>
        <dbReference type="ARBA" id="ARBA00008566"/>
    </source>
</evidence>
<keyword evidence="5 8" id="KW-0812">Transmembrane</keyword>
<evidence type="ECO:0000256" key="1">
    <source>
        <dbReference type="ARBA" id="ARBA00004651"/>
    </source>
</evidence>
<dbReference type="PANTHER" id="PTHR31686:SF1">
    <property type="entry name" value="SULFITE EFFLUX PUMP SSU1"/>
    <property type="match status" value="1"/>
</dbReference>
<evidence type="ECO:0000256" key="3">
    <source>
        <dbReference type="ARBA" id="ARBA00022448"/>
    </source>
</evidence>
<keyword evidence="7 8" id="KW-0472">Membrane</keyword>
<protein>
    <submittedName>
        <fullName evidence="9">Sulfite efflux pump SSU1</fullName>
    </submittedName>
</protein>
<keyword evidence="4" id="KW-1003">Cell membrane</keyword>
<feature type="transmembrane region" description="Helical" evidence="8">
    <location>
        <begin position="117"/>
        <end position="142"/>
    </location>
</feature>